<name>A0AAD4QRS0_9AGAM</name>
<comment type="similarity">
    <text evidence="2">Belongs to the DapA family.</text>
</comment>
<dbReference type="Gene3D" id="3.20.20.70">
    <property type="entry name" value="Aldolase class I"/>
    <property type="match status" value="1"/>
</dbReference>
<dbReference type="GO" id="GO:0008840">
    <property type="term" value="F:4-hydroxy-tetrahydrodipicolinate synthase activity"/>
    <property type="evidence" value="ECO:0007669"/>
    <property type="project" value="TreeGrafter"/>
</dbReference>
<proteinExistence type="inferred from homology"/>
<dbReference type="InterPro" id="IPR013785">
    <property type="entry name" value="Aldolase_TIM"/>
</dbReference>
<evidence type="ECO:0000256" key="2">
    <source>
        <dbReference type="PIRNR" id="PIRNR001365"/>
    </source>
</evidence>
<dbReference type="Proteomes" id="UP001203297">
    <property type="component" value="Unassembled WGS sequence"/>
</dbReference>
<gene>
    <name evidence="5" type="ORF">B0F90DRAFT_1623623</name>
</gene>
<keyword evidence="1 2" id="KW-0456">Lyase</keyword>
<evidence type="ECO:0000256" key="3">
    <source>
        <dbReference type="PIRSR" id="PIRSR001365-1"/>
    </source>
</evidence>
<dbReference type="PRINTS" id="PR00146">
    <property type="entry name" value="DHPICSNTHASE"/>
</dbReference>
<protein>
    <submittedName>
        <fullName evidence="5">Dihydrodipicolinate synthetase</fullName>
    </submittedName>
</protein>
<dbReference type="SUPFAM" id="SSF51569">
    <property type="entry name" value="Aldolase"/>
    <property type="match status" value="1"/>
</dbReference>
<evidence type="ECO:0000313" key="6">
    <source>
        <dbReference type="Proteomes" id="UP001203297"/>
    </source>
</evidence>
<reference evidence="5" key="1">
    <citation type="journal article" date="2022" name="New Phytol.">
        <title>Evolutionary transition to the ectomycorrhizal habit in the genomes of a hyperdiverse lineage of mushroom-forming fungi.</title>
        <authorList>
            <person name="Looney B."/>
            <person name="Miyauchi S."/>
            <person name="Morin E."/>
            <person name="Drula E."/>
            <person name="Courty P.E."/>
            <person name="Kohler A."/>
            <person name="Kuo A."/>
            <person name="LaButti K."/>
            <person name="Pangilinan J."/>
            <person name="Lipzen A."/>
            <person name="Riley R."/>
            <person name="Andreopoulos W."/>
            <person name="He G."/>
            <person name="Johnson J."/>
            <person name="Nolan M."/>
            <person name="Tritt A."/>
            <person name="Barry K.W."/>
            <person name="Grigoriev I.V."/>
            <person name="Nagy L.G."/>
            <person name="Hibbett D."/>
            <person name="Henrissat B."/>
            <person name="Matheny P.B."/>
            <person name="Labbe J."/>
            <person name="Martin F.M."/>
        </authorList>
    </citation>
    <scope>NUCLEOTIDE SEQUENCE</scope>
    <source>
        <strain evidence="5">BPL690</strain>
    </source>
</reference>
<sequence>MTSNGVSSYSSRTTRSLTPGIFAPIPLFFVQGVRTSVYLRSIELHVVRLAGAGVRPLLAGTMGEGIHLTHGERTTLVRSARNALDGAGFSHIPIIVGTGSGSTRETIVLCEEVAAAGADAVIVIPPGYFAGVLSSHRRALKAFYVEVAERCPVPVLIYNYPGASAGIDLDSDLVVDLATSCPNLSGIKLTCGSVGKLTRIAAAVADPAFDKLYPRKNPNAPFLVLGGYADFLTSSAFAHGHGAITGLANIAPHALVKLFELSEAAATRDPSRLPEAQQLQGIIARADFTIAKASISGTKFLTERLFGYGGLPRKPLPPIDPEDAERLWKHPHVQELLKTELEFSDEQPL</sequence>
<evidence type="ECO:0000256" key="1">
    <source>
        <dbReference type="ARBA" id="ARBA00023239"/>
    </source>
</evidence>
<feature type="active site" description="Proton donor/acceptor" evidence="3">
    <location>
        <position position="158"/>
    </location>
</feature>
<dbReference type="PANTHER" id="PTHR12128:SF66">
    <property type="entry name" value="4-HYDROXY-2-OXOGLUTARATE ALDOLASE, MITOCHONDRIAL"/>
    <property type="match status" value="1"/>
</dbReference>
<organism evidence="5 6">
    <name type="scientific">Multifurca ochricompacta</name>
    <dbReference type="NCBI Taxonomy" id="376703"/>
    <lineage>
        <taxon>Eukaryota</taxon>
        <taxon>Fungi</taxon>
        <taxon>Dikarya</taxon>
        <taxon>Basidiomycota</taxon>
        <taxon>Agaricomycotina</taxon>
        <taxon>Agaricomycetes</taxon>
        <taxon>Russulales</taxon>
        <taxon>Russulaceae</taxon>
        <taxon>Multifurca</taxon>
    </lineage>
</organism>
<evidence type="ECO:0000256" key="4">
    <source>
        <dbReference type="PIRSR" id="PIRSR001365-2"/>
    </source>
</evidence>
<dbReference type="AlphaFoldDB" id="A0AAD4QRS0"/>
<dbReference type="PIRSF" id="PIRSF001365">
    <property type="entry name" value="DHDPS"/>
    <property type="match status" value="1"/>
</dbReference>
<feature type="active site" description="Schiff-base intermediate with substrate" evidence="3">
    <location>
        <position position="188"/>
    </location>
</feature>
<dbReference type="CDD" id="cd00408">
    <property type="entry name" value="DHDPS-like"/>
    <property type="match status" value="1"/>
</dbReference>
<feature type="binding site" evidence="4">
    <location>
        <position position="244"/>
    </location>
    <ligand>
        <name>pyruvate</name>
        <dbReference type="ChEBI" id="CHEBI:15361"/>
    </ligand>
</feature>
<comment type="caution">
    <text evidence="5">The sequence shown here is derived from an EMBL/GenBank/DDBJ whole genome shotgun (WGS) entry which is preliminary data.</text>
</comment>
<dbReference type="SMART" id="SM01130">
    <property type="entry name" value="DHDPS"/>
    <property type="match status" value="1"/>
</dbReference>
<evidence type="ECO:0000313" key="5">
    <source>
        <dbReference type="EMBL" id="KAI0306314.1"/>
    </source>
</evidence>
<dbReference type="InterPro" id="IPR002220">
    <property type="entry name" value="DapA-like"/>
</dbReference>
<dbReference type="PANTHER" id="PTHR12128">
    <property type="entry name" value="DIHYDRODIPICOLINATE SYNTHASE"/>
    <property type="match status" value="1"/>
</dbReference>
<accession>A0AAD4QRS0</accession>
<dbReference type="Pfam" id="PF00701">
    <property type="entry name" value="DHDPS"/>
    <property type="match status" value="1"/>
</dbReference>
<keyword evidence="6" id="KW-1185">Reference proteome</keyword>
<dbReference type="EMBL" id="WTXG01000003">
    <property type="protein sequence ID" value="KAI0306314.1"/>
    <property type="molecule type" value="Genomic_DNA"/>
</dbReference>